<evidence type="ECO:0000256" key="2">
    <source>
        <dbReference type="ARBA" id="ARBA00022676"/>
    </source>
</evidence>
<dbReference type="InterPro" id="IPR050834">
    <property type="entry name" value="Glycosyltransf_2"/>
</dbReference>
<evidence type="ECO:0000313" key="6">
    <source>
        <dbReference type="Proteomes" id="UP000295765"/>
    </source>
</evidence>
<comment type="similarity">
    <text evidence="1">Belongs to the glycosyltransferase 2 family.</text>
</comment>
<dbReference type="Pfam" id="PF00535">
    <property type="entry name" value="Glycos_transf_2"/>
    <property type="match status" value="1"/>
</dbReference>
<sequence length="332" mass="35746">MPRPLVSVVLPVRNGGALLAAAVASILGQTLRALELLVVDDGSTDGAVAALPADPRLRVLANPGRGLVSALNHGMQAARGAFLARMDADDESLPTRLERQLALLDAEPGVGICAAQVEIVTADGPPAAGNRAYQDWLNALTRPADIRRELFIESPLPHPSVVLRRAAWERLGAYRDGPWPEDYELWLRAAAAGIGMAKPDGILLRWRDHPGRLTRTDPRCTRRRLLELKADALARDVLRGRPVLLWGATDTGALLHDRLLAHGVAVRAFVDLDPRKVGGRKRGRPVLPVAAARAHADAFILATVSQRSVKPAIRADLAALGRVEGEDWLFAT</sequence>
<proteinExistence type="inferred from homology"/>
<evidence type="ECO:0000259" key="4">
    <source>
        <dbReference type="Pfam" id="PF00535"/>
    </source>
</evidence>
<dbReference type="InterPro" id="IPR029044">
    <property type="entry name" value="Nucleotide-diphossugar_trans"/>
</dbReference>
<comment type="caution">
    <text evidence="5">The sequence shown here is derived from an EMBL/GenBank/DDBJ whole genome shotgun (WGS) entry which is preliminary data.</text>
</comment>
<evidence type="ECO:0000256" key="3">
    <source>
        <dbReference type="ARBA" id="ARBA00022679"/>
    </source>
</evidence>
<dbReference type="GO" id="GO:0016757">
    <property type="term" value="F:glycosyltransferase activity"/>
    <property type="evidence" value="ECO:0007669"/>
    <property type="project" value="UniProtKB-KW"/>
</dbReference>
<accession>A0A4R2L6R2</accession>
<protein>
    <submittedName>
        <fullName evidence="5">Glycosyltransferase involved in cell wall biosynthesis</fullName>
    </submittedName>
</protein>
<dbReference type="RefSeq" id="WP_165904034.1">
    <property type="nucleotide sequence ID" value="NZ_SLWY01000005.1"/>
</dbReference>
<evidence type="ECO:0000313" key="5">
    <source>
        <dbReference type="EMBL" id="TCO82233.1"/>
    </source>
</evidence>
<organism evidence="5 6">
    <name type="scientific">Plasticicumulans lactativorans</name>
    <dbReference type="NCBI Taxonomy" id="1133106"/>
    <lineage>
        <taxon>Bacteria</taxon>
        <taxon>Pseudomonadati</taxon>
        <taxon>Pseudomonadota</taxon>
        <taxon>Gammaproteobacteria</taxon>
        <taxon>Candidatus Competibacteraceae</taxon>
        <taxon>Plasticicumulans</taxon>
    </lineage>
</organism>
<dbReference type="EMBL" id="SLWY01000005">
    <property type="protein sequence ID" value="TCO82233.1"/>
    <property type="molecule type" value="Genomic_DNA"/>
</dbReference>
<dbReference type="PANTHER" id="PTHR43685">
    <property type="entry name" value="GLYCOSYLTRANSFERASE"/>
    <property type="match status" value="1"/>
</dbReference>
<evidence type="ECO:0000256" key="1">
    <source>
        <dbReference type="ARBA" id="ARBA00006739"/>
    </source>
</evidence>
<dbReference type="AlphaFoldDB" id="A0A4R2L6R2"/>
<name>A0A4R2L6R2_9GAMM</name>
<dbReference type="InterPro" id="IPR036291">
    <property type="entry name" value="NAD(P)-bd_dom_sf"/>
</dbReference>
<reference evidence="5 6" key="1">
    <citation type="submission" date="2019-03" db="EMBL/GenBank/DDBJ databases">
        <title>Genomic Encyclopedia of Type Strains, Phase IV (KMG-IV): sequencing the most valuable type-strain genomes for metagenomic binning, comparative biology and taxonomic classification.</title>
        <authorList>
            <person name="Goeker M."/>
        </authorList>
    </citation>
    <scope>NUCLEOTIDE SEQUENCE [LARGE SCALE GENOMIC DNA]</scope>
    <source>
        <strain evidence="5 6">DSM 25287</strain>
    </source>
</reference>
<keyword evidence="6" id="KW-1185">Reference proteome</keyword>
<dbReference type="SUPFAM" id="SSF51735">
    <property type="entry name" value="NAD(P)-binding Rossmann-fold domains"/>
    <property type="match status" value="1"/>
</dbReference>
<dbReference type="InterPro" id="IPR001173">
    <property type="entry name" value="Glyco_trans_2-like"/>
</dbReference>
<gene>
    <name evidence="5" type="ORF">EV699_10515</name>
</gene>
<dbReference type="SUPFAM" id="SSF53448">
    <property type="entry name" value="Nucleotide-diphospho-sugar transferases"/>
    <property type="match status" value="1"/>
</dbReference>
<keyword evidence="2" id="KW-0328">Glycosyltransferase</keyword>
<dbReference type="PANTHER" id="PTHR43685:SF5">
    <property type="entry name" value="GLYCOSYLTRANSFERASE EPSE-RELATED"/>
    <property type="match status" value="1"/>
</dbReference>
<dbReference type="Proteomes" id="UP000295765">
    <property type="component" value="Unassembled WGS sequence"/>
</dbReference>
<feature type="domain" description="Glycosyltransferase 2-like" evidence="4">
    <location>
        <begin position="7"/>
        <end position="167"/>
    </location>
</feature>
<dbReference type="Gene3D" id="3.90.550.10">
    <property type="entry name" value="Spore Coat Polysaccharide Biosynthesis Protein SpsA, Chain A"/>
    <property type="match status" value="1"/>
</dbReference>
<keyword evidence="3 5" id="KW-0808">Transferase</keyword>